<sequence length="86" mass="9646">VQRASKVIAATFVLLCPKQVSHSHDDDVSTHIFDGGSRSATVRSPPPPFPDLKSLSDNRFLTSLRIVLELDLWIEFNLYALSTNHR</sequence>
<reference evidence="1 2" key="2">
    <citation type="journal article" date="2017" name="Front. Plant Sci.">
        <title>Gene Classification and Mining of Molecular Markers Useful in Red Clover (Trifolium pratense) Breeding.</title>
        <authorList>
            <person name="Istvanek J."/>
            <person name="Dluhosova J."/>
            <person name="Dluhos P."/>
            <person name="Patkova L."/>
            <person name="Nedelnik J."/>
            <person name="Repkova J."/>
        </authorList>
    </citation>
    <scope>NUCLEOTIDE SEQUENCE [LARGE SCALE GENOMIC DNA]</scope>
    <source>
        <strain evidence="2">cv. Tatra</strain>
        <tissue evidence="1">Young leaves</tissue>
    </source>
</reference>
<comment type="caution">
    <text evidence="1">The sequence shown here is derived from an EMBL/GenBank/DDBJ whole genome shotgun (WGS) entry which is preliminary data.</text>
</comment>
<proteinExistence type="predicted"/>
<reference evidence="1 2" key="1">
    <citation type="journal article" date="2014" name="Am. J. Bot.">
        <title>Genome assembly and annotation for red clover (Trifolium pratense; Fabaceae).</title>
        <authorList>
            <person name="Istvanek J."/>
            <person name="Jaros M."/>
            <person name="Krenek A."/>
            <person name="Repkova J."/>
        </authorList>
    </citation>
    <scope>NUCLEOTIDE SEQUENCE [LARGE SCALE GENOMIC DNA]</scope>
    <source>
        <strain evidence="2">cv. Tatra</strain>
        <tissue evidence="1">Young leaves</tissue>
    </source>
</reference>
<accession>A0A2K3KCT2</accession>
<name>A0A2K3KCT2_TRIPR</name>
<protein>
    <submittedName>
        <fullName evidence="1">Uncharacterized protein</fullName>
    </submittedName>
</protein>
<feature type="non-terminal residue" evidence="1">
    <location>
        <position position="1"/>
    </location>
</feature>
<dbReference type="EMBL" id="ASHM01092136">
    <property type="protein sequence ID" value="PNX64082.1"/>
    <property type="molecule type" value="Genomic_DNA"/>
</dbReference>
<dbReference type="Proteomes" id="UP000236291">
    <property type="component" value="Unassembled WGS sequence"/>
</dbReference>
<evidence type="ECO:0000313" key="2">
    <source>
        <dbReference type="Proteomes" id="UP000236291"/>
    </source>
</evidence>
<gene>
    <name evidence="1" type="ORF">L195_g053834</name>
</gene>
<evidence type="ECO:0000313" key="1">
    <source>
        <dbReference type="EMBL" id="PNX64082.1"/>
    </source>
</evidence>
<dbReference type="AlphaFoldDB" id="A0A2K3KCT2"/>
<organism evidence="1 2">
    <name type="scientific">Trifolium pratense</name>
    <name type="common">Red clover</name>
    <dbReference type="NCBI Taxonomy" id="57577"/>
    <lineage>
        <taxon>Eukaryota</taxon>
        <taxon>Viridiplantae</taxon>
        <taxon>Streptophyta</taxon>
        <taxon>Embryophyta</taxon>
        <taxon>Tracheophyta</taxon>
        <taxon>Spermatophyta</taxon>
        <taxon>Magnoliopsida</taxon>
        <taxon>eudicotyledons</taxon>
        <taxon>Gunneridae</taxon>
        <taxon>Pentapetalae</taxon>
        <taxon>rosids</taxon>
        <taxon>fabids</taxon>
        <taxon>Fabales</taxon>
        <taxon>Fabaceae</taxon>
        <taxon>Papilionoideae</taxon>
        <taxon>50 kb inversion clade</taxon>
        <taxon>NPAAA clade</taxon>
        <taxon>Hologalegina</taxon>
        <taxon>IRL clade</taxon>
        <taxon>Trifolieae</taxon>
        <taxon>Trifolium</taxon>
    </lineage>
</organism>